<keyword evidence="6" id="KW-1133">Transmembrane helix</keyword>
<proteinExistence type="inferred from homology"/>
<dbReference type="Pfam" id="PF01095">
    <property type="entry name" value="Pectinesterase"/>
    <property type="match status" value="1"/>
</dbReference>
<dbReference type="PANTHER" id="PTHR31321:SF76">
    <property type="entry name" value="PECTINESTERASE 10-RELATED"/>
    <property type="match status" value="1"/>
</dbReference>
<dbReference type="SUPFAM" id="SSF51126">
    <property type="entry name" value="Pectin lyase-like"/>
    <property type="match status" value="1"/>
</dbReference>
<dbReference type="Proteomes" id="UP000836841">
    <property type="component" value="Chromosome 6"/>
</dbReference>
<dbReference type="EC" id="3.1.1.11" evidence="3"/>
<dbReference type="InterPro" id="IPR012334">
    <property type="entry name" value="Pectin_lyas_fold"/>
</dbReference>
<reference evidence="8 9" key="1">
    <citation type="submission" date="2022-03" db="EMBL/GenBank/DDBJ databases">
        <authorList>
            <person name="Nunn A."/>
            <person name="Chopra R."/>
            <person name="Nunn A."/>
            <person name="Contreras Garrido A."/>
        </authorList>
    </citation>
    <scope>NUCLEOTIDE SEQUENCE [LARGE SCALE GENOMIC DNA]</scope>
</reference>
<evidence type="ECO:0000313" key="8">
    <source>
        <dbReference type="EMBL" id="CAH2070632.1"/>
    </source>
</evidence>
<evidence type="ECO:0000256" key="2">
    <source>
        <dbReference type="ARBA" id="ARBA00008891"/>
    </source>
</evidence>
<dbReference type="AlphaFoldDB" id="A0AAU9SQ81"/>
<keyword evidence="5" id="KW-0063">Aspartyl esterase</keyword>
<evidence type="ECO:0000256" key="4">
    <source>
        <dbReference type="ARBA" id="ARBA00022801"/>
    </source>
</evidence>
<evidence type="ECO:0000256" key="3">
    <source>
        <dbReference type="ARBA" id="ARBA00013229"/>
    </source>
</evidence>
<evidence type="ECO:0000313" key="9">
    <source>
        <dbReference type="Proteomes" id="UP000836841"/>
    </source>
</evidence>
<dbReference type="GO" id="GO:0042545">
    <property type="term" value="P:cell wall modification"/>
    <property type="evidence" value="ECO:0007669"/>
    <property type="project" value="InterPro"/>
</dbReference>
<keyword evidence="6" id="KW-0812">Transmembrane</keyword>
<dbReference type="EMBL" id="OU466862">
    <property type="protein sequence ID" value="CAH2070632.1"/>
    <property type="molecule type" value="Genomic_DNA"/>
</dbReference>
<evidence type="ECO:0000256" key="6">
    <source>
        <dbReference type="SAM" id="Phobius"/>
    </source>
</evidence>
<accession>A0AAU9SQ81</accession>
<dbReference type="GO" id="GO:0030599">
    <property type="term" value="F:pectinesterase activity"/>
    <property type="evidence" value="ECO:0007669"/>
    <property type="project" value="UniProtKB-EC"/>
</dbReference>
<evidence type="ECO:0000259" key="7">
    <source>
        <dbReference type="Pfam" id="PF01095"/>
    </source>
</evidence>
<organism evidence="8 9">
    <name type="scientific">Thlaspi arvense</name>
    <name type="common">Field penny-cress</name>
    <dbReference type="NCBI Taxonomy" id="13288"/>
    <lineage>
        <taxon>Eukaryota</taxon>
        <taxon>Viridiplantae</taxon>
        <taxon>Streptophyta</taxon>
        <taxon>Embryophyta</taxon>
        <taxon>Tracheophyta</taxon>
        <taxon>Spermatophyta</taxon>
        <taxon>Magnoliopsida</taxon>
        <taxon>eudicotyledons</taxon>
        <taxon>Gunneridae</taxon>
        <taxon>Pentapetalae</taxon>
        <taxon>rosids</taxon>
        <taxon>malvids</taxon>
        <taxon>Brassicales</taxon>
        <taxon>Brassicaceae</taxon>
        <taxon>Thlaspideae</taxon>
        <taxon>Thlaspi</taxon>
    </lineage>
</organism>
<dbReference type="PANTHER" id="PTHR31321">
    <property type="entry name" value="ACYL-COA THIOESTER HYDROLASE YBHC-RELATED"/>
    <property type="match status" value="1"/>
</dbReference>
<keyword evidence="9" id="KW-1185">Reference proteome</keyword>
<sequence length="328" mass="36950">MKLMKGVTFDSICYYYYYYYIVCLMVILMVHGSHAEDYYGRKDGNSGQIANTITGDLNGAGNYKTVQNAINSIPLQNQNWTLILIKNGIYKEKVRIPQDKGFIYMQGGGIEKTIIAYEKEHLLTDATATFTSFSDNIIISGITFKNTYNINLKTSLRRPIKPAVAARMLGDKYVVIDSSFDGFQDTLFDGLGRHYYKNCVITGGIDFIFGYAQSIFEGCTLNVTMGFYEPKNPYGSITAHGRQSLIENGAFVFKDCTVTGNGKALLGRAWKPYARVIYRCQISDSILPIGWDAWEAKGQEYGPYNVYGVWLHWTWSEHVTESAMAQEG</sequence>
<protein>
    <recommendedName>
        <fullName evidence="3">pectinesterase</fullName>
        <ecNumber evidence="3">3.1.1.11</ecNumber>
    </recommendedName>
</protein>
<comment type="similarity">
    <text evidence="2">Belongs to the pectinesterase family.</text>
</comment>
<keyword evidence="6" id="KW-0472">Membrane</keyword>
<dbReference type="GO" id="GO:0045490">
    <property type="term" value="P:pectin catabolic process"/>
    <property type="evidence" value="ECO:0007669"/>
    <property type="project" value="TreeGrafter"/>
</dbReference>
<evidence type="ECO:0000256" key="5">
    <source>
        <dbReference type="ARBA" id="ARBA00023085"/>
    </source>
</evidence>
<evidence type="ECO:0000256" key="1">
    <source>
        <dbReference type="ARBA" id="ARBA00005184"/>
    </source>
</evidence>
<dbReference type="InterPro" id="IPR000070">
    <property type="entry name" value="Pectinesterase_cat"/>
</dbReference>
<gene>
    <name evidence="8" type="ORF">TAV2_LOCUS20256</name>
</gene>
<name>A0AAU9SQ81_THLAR</name>
<feature type="domain" description="Pectinesterase catalytic" evidence="7">
    <location>
        <begin position="58"/>
        <end position="297"/>
    </location>
</feature>
<comment type="pathway">
    <text evidence="1">Glycan metabolism; pectin degradation; 2-dehydro-3-deoxy-D-gluconate from pectin: step 1/5.</text>
</comment>
<dbReference type="InterPro" id="IPR011050">
    <property type="entry name" value="Pectin_lyase_fold/virulence"/>
</dbReference>
<feature type="transmembrane region" description="Helical" evidence="6">
    <location>
        <begin position="12"/>
        <end position="32"/>
    </location>
</feature>
<dbReference type="Gene3D" id="2.160.20.10">
    <property type="entry name" value="Single-stranded right-handed beta-helix, Pectin lyase-like"/>
    <property type="match status" value="1"/>
</dbReference>
<keyword evidence="4" id="KW-0378">Hydrolase</keyword>